<evidence type="ECO:0000313" key="2">
    <source>
        <dbReference type="EMBL" id="PRQ24517.1"/>
    </source>
</evidence>
<dbReference type="EC" id="2.7.7.49" evidence="2"/>
<organism evidence="2 3">
    <name type="scientific">Rosa chinensis</name>
    <name type="common">China rose</name>
    <dbReference type="NCBI Taxonomy" id="74649"/>
    <lineage>
        <taxon>Eukaryota</taxon>
        <taxon>Viridiplantae</taxon>
        <taxon>Streptophyta</taxon>
        <taxon>Embryophyta</taxon>
        <taxon>Tracheophyta</taxon>
        <taxon>Spermatophyta</taxon>
        <taxon>Magnoliopsida</taxon>
        <taxon>eudicotyledons</taxon>
        <taxon>Gunneridae</taxon>
        <taxon>Pentapetalae</taxon>
        <taxon>rosids</taxon>
        <taxon>fabids</taxon>
        <taxon>Rosales</taxon>
        <taxon>Rosaceae</taxon>
        <taxon>Rosoideae</taxon>
        <taxon>Rosoideae incertae sedis</taxon>
        <taxon>Rosa</taxon>
    </lineage>
</organism>
<gene>
    <name evidence="2" type="ORF">RchiOBHm_Chr6g0273271</name>
</gene>
<dbReference type="Gramene" id="PRQ24517">
    <property type="protein sequence ID" value="PRQ24517"/>
    <property type="gene ID" value="RchiOBHm_Chr6g0273271"/>
</dbReference>
<name>A0A2P6PRF0_ROSCH</name>
<dbReference type="AlphaFoldDB" id="A0A2P6PRF0"/>
<reference evidence="2 3" key="1">
    <citation type="journal article" date="2018" name="Nat. Genet.">
        <title>The Rosa genome provides new insights in the design of modern roses.</title>
        <authorList>
            <person name="Bendahmane M."/>
        </authorList>
    </citation>
    <scope>NUCLEOTIDE SEQUENCE [LARGE SCALE GENOMIC DNA]</scope>
    <source>
        <strain evidence="3">cv. Old Blush</strain>
    </source>
</reference>
<sequence length="327" mass="36787">MDSDISIADTFLSYYKQLFTTAGPQNLSDILLLVDLVVTASMNRSLLAAVSLEEVKQAIFGLGSLKAPGPDGFPGLFYQTYWTIVNKVIHQATTSFFQTGNLLSELNKTHLVLLPKVPHPEHAFQFRPIGLCNFSYKILSKVMANRLKPFMPELISENQAAFVVSRQIQDNVVVAHEMFHYLKLLRHMGLGAFGLKLDISKAYDSVEWDFLHAVLLKMGFHVHWVMLIMNCVRSVTLSILVNGKPFAFFALTRGLQQGDPLSPYLFLFVNDVLSTMVSKACAIHWLTPLQITPFAPKISHLLFVDDSLFFFDATQVNTSHLMFLLQS</sequence>
<dbReference type="PANTHER" id="PTHR46890">
    <property type="entry name" value="NON-LTR RETROLELEMENT REVERSE TRANSCRIPTASE-LIKE PROTEIN-RELATED"/>
    <property type="match status" value="1"/>
</dbReference>
<dbReference type="SUPFAM" id="SSF56672">
    <property type="entry name" value="DNA/RNA polymerases"/>
    <property type="match status" value="1"/>
</dbReference>
<dbReference type="InterPro" id="IPR052343">
    <property type="entry name" value="Retrotransposon-Effector_Assoc"/>
</dbReference>
<dbReference type="Pfam" id="PF00078">
    <property type="entry name" value="RVT_1"/>
    <property type="match status" value="1"/>
</dbReference>
<dbReference type="GO" id="GO:0003964">
    <property type="term" value="F:RNA-directed DNA polymerase activity"/>
    <property type="evidence" value="ECO:0007669"/>
    <property type="project" value="UniProtKB-KW"/>
</dbReference>
<dbReference type="Proteomes" id="UP000238479">
    <property type="component" value="Chromosome 6"/>
</dbReference>
<evidence type="ECO:0000313" key="3">
    <source>
        <dbReference type="Proteomes" id="UP000238479"/>
    </source>
</evidence>
<comment type="caution">
    <text evidence="2">The sequence shown here is derived from an EMBL/GenBank/DDBJ whole genome shotgun (WGS) entry which is preliminary data.</text>
</comment>
<evidence type="ECO:0000259" key="1">
    <source>
        <dbReference type="PROSITE" id="PS50878"/>
    </source>
</evidence>
<dbReference type="OMA" id="RNCISTT"/>
<keyword evidence="3" id="KW-1185">Reference proteome</keyword>
<dbReference type="PROSITE" id="PS50878">
    <property type="entry name" value="RT_POL"/>
    <property type="match status" value="1"/>
</dbReference>
<protein>
    <submittedName>
        <fullName evidence="2">Putative RNA-directed DNA polymerase</fullName>
        <ecNumber evidence="2">2.7.7.49</ecNumber>
    </submittedName>
</protein>
<keyword evidence="2" id="KW-0695">RNA-directed DNA polymerase</keyword>
<dbReference type="InterPro" id="IPR043502">
    <property type="entry name" value="DNA/RNA_pol_sf"/>
</dbReference>
<proteinExistence type="predicted"/>
<feature type="domain" description="Reverse transcriptase" evidence="1">
    <location>
        <begin position="95"/>
        <end position="327"/>
    </location>
</feature>
<dbReference type="InterPro" id="IPR000477">
    <property type="entry name" value="RT_dom"/>
</dbReference>
<keyword evidence="2" id="KW-0808">Transferase</keyword>
<accession>A0A2P6PRF0</accession>
<keyword evidence="2" id="KW-0548">Nucleotidyltransferase</keyword>
<dbReference type="PANTHER" id="PTHR46890:SF48">
    <property type="entry name" value="RNA-DIRECTED DNA POLYMERASE"/>
    <property type="match status" value="1"/>
</dbReference>
<dbReference type="CDD" id="cd01650">
    <property type="entry name" value="RT_nLTR_like"/>
    <property type="match status" value="1"/>
</dbReference>
<dbReference type="STRING" id="74649.A0A2P6PRF0"/>
<dbReference type="EMBL" id="PDCK01000044">
    <property type="protein sequence ID" value="PRQ24517.1"/>
    <property type="molecule type" value="Genomic_DNA"/>
</dbReference>